<dbReference type="GO" id="GO:0030154">
    <property type="term" value="P:cell differentiation"/>
    <property type="evidence" value="ECO:0007669"/>
    <property type="project" value="TreeGrafter"/>
</dbReference>
<feature type="compositionally biased region" description="Low complexity" evidence="2">
    <location>
        <begin position="1306"/>
        <end position="1316"/>
    </location>
</feature>
<protein>
    <submittedName>
        <fullName evidence="4">Protein PRRC2A</fullName>
    </submittedName>
</protein>
<evidence type="ECO:0000259" key="3">
    <source>
        <dbReference type="Pfam" id="PF07001"/>
    </source>
</evidence>
<dbReference type="Pfam" id="PF07001">
    <property type="entry name" value="BAT2_N"/>
    <property type="match status" value="1"/>
</dbReference>
<feature type="region of interest" description="Disordered" evidence="2">
    <location>
        <begin position="1634"/>
        <end position="1707"/>
    </location>
</feature>
<feature type="compositionally biased region" description="Low complexity" evidence="2">
    <location>
        <begin position="661"/>
        <end position="675"/>
    </location>
</feature>
<feature type="compositionally biased region" description="Basic and acidic residues" evidence="2">
    <location>
        <begin position="999"/>
        <end position="1112"/>
    </location>
</feature>
<feature type="compositionally biased region" description="Low complexity" evidence="2">
    <location>
        <begin position="97"/>
        <end position="128"/>
    </location>
</feature>
<feature type="domain" description="BAT2 N-terminal" evidence="3">
    <location>
        <begin position="1"/>
        <end position="199"/>
    </location>
</feature>
<evidence type="ECO:0000256" key="2">
    <source>
        <dbReference type="SAM" id="MobiDB-lite"/>
    </source>
</evidence>
<feature type="compositionally biased region" description="Basic and acidic residues" evidence="2">
    <location>
        <begin position="1507"/>
        <end position="1520"/>
    </location>
</feature>
<feature type="compositionally biased region" description="Basic and acidic residues" evidence="2">
    <location>
        <begin position="1371"/>
        <end position="1381"/>
    </location>
</feature>
<feature type="compositionally biased region" description="Basic and acidic residues" evidence="2">
    <location>
        <begin position="592"/>
        <end position="602"/>
    </location>
</feature>
<feature type="compositionally biased region" description="Low complexity" evidence="2">
    <location>
        <begin position="1249"/>
        <end position="1264"/>
    </location>
</feature>
<feature type="compositionally biased region" description="Basic and acidic residues" evidence="2">
    <location>
        <begin position="550"/>
        <end position="568"/>
    </location>
</feature>
<feature type="compositionally biased region" description="Basic and acidic residues" evidence="2">
    <location>
        <begin position="1426"/>
        <end position="1439"/>
    </location>
</feature>
<evidence type="ECO:0000313" key="4">
    <source>
        <dbReference type="EMBL" id="PFX29710.1"/>
    </source>
</evidence>
<feature type="compositionally biased region" description="Basic and acidic residues" evidence="2">
    <location>
        <begin position="1394"/>
        <end position="1416"/>
    </location>
</feature>
<feature type="compositionally biased region" description="Basic and acidic residues" evidence="2">
    <location>
        <begin position="1141"/>
        <end position="1175"/>
    </location>
</feature>
<feature type="region of interest" description="Disordered" evidence="2">
    <location>
        <begin position="1556"/>
        <end position="1618"/>
    </location>
</feature>
<feature type="compositionally biased region" description="Acidic residues" evidence="2">
    <location>
        <begin position="1296"/>
        <end position="1305"/>
    </location>
</feature>
<dbReference type="EMBL" id="LSMT01000061">
    <property type="protein sequence ID" value="PFX29710.1"/>
    <property type="molecule type" value="Genomic_DNA"/>
</dbReference>
<name>A0A2B4SLF4_STYPI</name>
<dbReference type="InterPro" id="IPR033184">
    <property type="entry name" value="PRRC2"/>
</dbReference>
<proteinExistence type="predicted"/>
<feature type="compositionally biased region" description="Basic and acidic residues" evidence="2">
    <location>
        <begin position="396"/>
        <end position="409"/>
    </location>
</feature>
<feature type="compositionally biased region" description="Basic and acidic residues" evidence="2">
    <location>
        <begin position="840"/>
        <end position="923"/>
    </location>
</feature>
<feature type="compositionally biased region" description="Basic and acidic residues" evidence="2">
    <location>
        <begin position="968"/>
        <end position="992"/>
    </location>
</feature>
<feature type="compositionally biased region" description="Polar residues" evidence="2">
    <location>
        <begin position="65"/>
        <end position="76"/>
    </location>
</feature>
<feature type="compositionally biased region" description="Basic and acidic residues" evidence="2">
    <location>
        <begin position="1317"/>
        <end position="1342"/>
    </location>
</feature>
<feature type="compositionally biased region" description="Polar residues" evidence="2">
    <location>
        <begin position="1584"/>
        <end position="1595"/>
    </location>
</feature>
<dbReference type="PANTHER" id="PTHR14038">
    <property type="entry name" value="BAT2 HLA-B-ASSOCIATED TRANSCRIPT 2"/>
    <property type="match status" value="1"/>
</dbReference>
<feature type="compositionally biased region" description="Polar residues" evidence="2">
    <location>
        <begin position="1604"/>
        <end position="1614"/>
    </location>
</feature>
<feature type="compositionally biased region" description="Polar residues" evidence="2">
    <location>
        <begin position="155"/>
        <end position="182"/>
    </location>
</feature>
<feature type="compositionally biased region" description="Basic and acidic residues" evidence="2">
    <location>
        <begin position="1189"/>
        <end position="1248"/>
    </location>
</feature>
<feature type="compositionally biased region" description="Pro residues" evidence="2">
    <location>
        <begin position="460"/>
        <end position="469"/>
    </location>
</feature>
<organism evidence="4 5">
    <name type="scientific">Stylophora pistillata</name>
    <name type="common">Smooth cauliflower coral</name>
    <dbReference type="NCBI Taxonomy" id="50429"/>
    <lineage>
        <taxon>Eukaryota</taxon>
        <taxon>Metazoa</taxon>
        <taxon>Cnidaria</taxon>
        <taxon>Anthozoa</taxon>
        <taxon>Hexacorallia</taxon>
        <taxon>Scleractinia</taxon>
        <taxon>Astrocoeniina</taxon>
        <taxon>Pocilloporidae</taxon>
        <taxon>Stylophora</taxon>
    </lineage>
</organism>
<evidence type="ECO:0000313" key="5">
    <source>
        <dbReference type="Proteomes" id="UP000225706"/>
    </source>
</evidence>
<dbReference type="Proteomes" id="UP000225706">
    <property type="component" value="Unassembled WGS sequence"/>
</dbReference>
<feature type="region of interest" description="Disordered" evidence="2">
    <location>
        <begin position="27"/>
        <end position="1522"/>
    </location>
</feature>
<feature type="compositionally biased region" description="Basic and acidic residues" evidence="2">
    <location>
        <begin position="612"/>
        <end position="632"/>
    </location>
</feature>
<feature type="compositionally biased region" description="Polar residues" evidence="2">
    <location>
        <begin position="1635"/>
        <end position="1652"/>
    </location>
</feature>
<dbReference type="PANTHER" id="PTHR14038:SF0">
    <property type="entry name" value="LP18708P"/>
    <property type="match status" value="1"/>
</dbReference>
<feature type="compositionally biased region" description="Basic and acidic residues" evidence="2">
    <location>
        <begin position="1556"/>
        <end position="1583"/>
    </location>
</feature>
<sequence length="1732" mass="193273">MSDRFGLKVKESAGKTKYSSLNLNQTYKGTKVETKTSSGTARHGLQSLGKVGASRRIPPPANLPSLKSENSGNDPTVSLVPSGGGGWGSAKEKPSETTPAAASQAIPPSSTPSQTNVPSSQQPLLQPQRPIPPPSHPQPVQTQSQSSGQTQNQPAKQQESQAKTWGTVSSNEAGGQGRSYSHQEMPYFNREFPVLGGGNSGERPPQPSEIKEQPPTQYGQKQIMRNTHEPPWMERSGPGPPPSDYGTGRERTEAYNGGPGYGAGHQYRRPPPDYVHGTHGRNVPQGHPHHHGNGPQSYGQGRHPHGYPPDHFSRGPGQRMGAPSGPVSGSKQGDKTRGEGYGRPSILKPEDIQAMADNDEEEEGGWAGAQDEVDYAAKLDFEDFEDDDKPPLEPPAKPEKETASGEPETRWQGNESRPAKGMGPPPTRPAWTESSGQVYSENRQVPPSPGMRPFDSRGSPPTPGWPLPYPQHIAGQPRGGHPPGHPPPPLVSSDQVKSVSKSEEPVTNEWQKRRVKQQEEMRAAVERARKRREEEEMRRQAEQKAGATAKLKELELKRVRRESAKEGDDAWLEELDSIEKDSYVKGPYPEQRMPETPEREVEPQNLALPQQDDSHTRNDFLEHVSHRQRNDSESSDGSRSIARGGSRPHHHTPRDIPPRFQQQQLRQQQHYQQQQPYPPQHPYHQQQMARSPQHREFPEGPLSVANHSIVDSGPVSPSQPIKPDQPVRRIMKRSDSSSTAGDDIASVKSLESASGETSREVEKKQHAAPVDKAVKPDTREEKTKESTSEATRKESNRMERKPDDQDLPVFDDSGSVGAGDTSEKRKPDSVLPQGSGKQDLNNKENDVPKERVYDKRERKDDESTSKPVSEKSSRFRDRRDERRSSSKRETRTQDNRGFDDSKDSGKRKREESEDAERFTERRGRFVGRGGDPKRERFSESRGRGRVTFPVRGHGRGMAATATNYRGRGRGERGNRDNREYNEHKPTRSREPKPSPAWKTAKDDQKRNEEDKENVVVKEDTNTFASDGDKKVIHDSTEEKQDKRIESVPSTDKKEANKPEKGNEVTVTEVKKNHENDSMIRERKFEEEAKLTDKDSDKVKGSDDVNKKAESLKDVNNLKPKVRGGFGRPSQSSQDSRNVNNQDRRGGGKKVNDRRRPTQEGGRDRKTDSDNYDKRVGRNYSRDNTNQRQTGRDNRYRERGQERDQKFHYQRDDRDTGNKRYSQDDRKKRFDDKDDDQQVFRRKGDERNQRGGSRSYSTRGRVTTTPMRTNARGGRSSQPVGSGRFGNNYRRVKSSEEELSDDDYDSDSSSYTTATSASEERRDEKPSSADKENDKQQEKERASMGRGVPQGVRTNEGRESGPGRGRGRGRGRREQPQREDGLRIPATEDWDEEVNEAHKETESSRNDKTGGRRESAPRRGFSGPRSSSERGRKDKSREAGGTRGNSSRREPFLAERQQAKVEGSKSVGGEPRGHLPAARNGFSKDGNRRSDMHSTGLDSINTGVTDSKTPKKQETLVRKTDIQQYDLHNIAGVICIDDMTDDDSDISSTLSGFVEVTSRRTQKENKDRQREEEERRKKVDEQNRQRGNVGNKKNQPSKPPRFSKQHTSQVNSQGKSGVIGKVSSTAVTETAIGSAITGSNSNPSSANSTKRNSPVNVERPVSPPPPPVFNAWDKPLLLTPAKPPSTSPPVTSSIPDPLAVGSGKPSSTRVVQPVSTTFFYCLSVCTVLDSIRT</sequence>
<reference evidence="5" key="1">
    <citation type="journal article" date="2017" name="bioRxiv">
        <title>Comparative analysis of the genomes of Stylophora pistillata and Acropora digitifera provides evidence for extensive differences between species of corals.</title>
        <authorList>
            <person name="Voolstra C.R."/>
            <person name="Li Y."/>
            <person name="Liew Y.J."/>
            <person name="Baumgarten S."/>
            <person name="Zoccola D."/>
            <person name="Flot J.-F."/>
            <person name="Tambutte S."/>
            <person name="Allemand D."/>
            <person name="Aranda M."/>
        </authorList>
    </citation>
    <scope>NUCLEOTIDE SEQUENCE [LARGE SCALE GENOMIC DNA]</scope>
</reference>
<keyword evidence="5" id="KW-1185">Reference proteome</keyword>
<feature type="compositionally biased region" description="Polar residues" evidence="2">
    <location>
        <begin position="1128"/>
        <end position="1140"/>
    </location>
</feature>
<feature type="compositionally biased region" description="Basic and acidic residues" evidence="2">
    <location>
        <begin position="500"/>
        <end position="542"/>
    </location>
</feature>
<feature type="compositionally biased region" description="Basic and acidic residues" evidence="2">
    <location>
        <begin position="1446"/>
        <end position="1462"/>
    </location>
</feature>
<feature type="compositionally biased region" description="Basic and acidic residues" evidence="2">
    <location>
        <begin position="930"/>
        <end position="942"/>
    </location>
</feature>
<feature type="compositionally biased region" description="Low complexity" evidence="2">
    <location>
        <begin position="1687"/>
        <end position="1696"/>
    </location>
</feature>
<comment type="caution">
    <text evidence="4">The sequence shown here is derived from an EMBL/GenBank/DDBJ whole genome shotgun (WGS) entry which is preliminary data.</text>
</comment>
<dbReference type="InterPro" id="IPR009738">
    <property type="entry name" value="BAT2_N"/>
</dbReference>
<accession>A0A2B4SLF4</accession>
<dbReference type="STRING" id="50429.A0A2B4SLF4"/>
<evidence type="ECO:0000256" key="1">
    <source>
        <dbReference type="ARBA" id="ARBA00022553"/>
    </source>
</evidence>
<gene>
    <name evidence="4" type="primary">PRRC2A</name>
    <name evidence="4" type="ORF">AWC38_SpisGene5512</name>
</gene>
<feature type="compositionally biased region" description="Low complexity" evidence="2">
    <location>
        <begin position="138"/>
        <end position="154"/>
    </location>
</feature>
<dbReference type="OrthoDB" id="1939715at2759"/>
<feature type="compositionally biased region" description="Polar residues" evidence="2">
    <location>
        <begin position="432"/>
        <end position="445"/>
    </location>
</feature>
<feature type="compositionally biased region" description="Polar residues" evidence="2">
    <location>
        <begin position="1495"/>
        <end position="1506"/>
    </location>
</feature>
<feature type="compositionally biased region" description="Basic and acidic residues" evidence="2">
    <location>
        <begin position="772"/>
        <end position="804"/>
    </location>
</feature>
<feature type="compositionally biased region" description="Polar residues" evidence="2">
    <location>
        <begin position="214"/>
        <end position="225"/>
    </location>
</feature>
<keyword evidence="1" id="KW-0597">Phosphoprotein</keyword>